<dbReference type="NCBIfam" id="TIGR04183">
    <property type="entry name" value="Por_Secre_tail"/>
    <property type="match status" value="1"/>
</dbReference>
<dbReference type="EMBL" id="JAMFLZ010000001">
    <property type="protein sequence ID" value="MCL6293636.1"/>
    <property type="molecule type" value="Genomic_DNA"/>
</dbReference>
<evidence type="ECO:0000259" key="2">
    <source>
        <dbReference type="Pfam" id="PF18962"/>
    </source>
</evidence>
<dbReference type="InterPro" id="IPR026444">
    <property type="entry name" value="Secre_tail"/>
</dbReference>
<gene>
    <name evidence="3" type="ORF">M3P09_01445</name>
</gene>
<keyword evidence="4" id="KW-1185">Reference proteome</keyword>
<reference evidence="3" key="1">
    <citation type="submission" date="2022-05" db="EMBL/GenBank/DDBJ databases">
        <authorList>
            <person name="Park J.-S."/>
        </authorList>
    </citation>
    <scope>NUCLEOTIDE SEQUENCE</scope>
    <source>
        <strain evidence="3">2012CJ34-3</strain>
    </source>
</reference>
<name>A0ABT0Q9J9_9FLAO</name>
<keyword evidence="1" id="KW-0732">Signal</keyword>
<dbReference type="Pfam" id="PF18962">
    <property type="entry name" value="Por_Secre_tail"/>
    <property type="match status" value="1"/>
</dbReference>
<feature type="domain" description="Secretion system C-terminal sorting" evidence="2">
    <location>
        <begin position="50"/>
        <end position="119"/>
    </location>
</feature>
<comment type="caution">
    <text evidence="3">The sequence shown here is derived from an EMBL/GenBank/DDBJ whole genome shotgun (WGS) entry which is preliminary data.</text>
</comment>
<evidence type="ECO:0000256" key="1">
    <source>
        <dbReference type="ARBA" id="ARBA00022729"/>
    </source>
</evidence>
<proteinExistence type="predicted"/>
<sequence>MKNIRFTFLALLICNLSFSQKKRTDSIKKSNIKKVDTTSTILKTSLFKMHPNPAKDKLFILGTNRIKSIELINILGKQVATYHFNKSIIKIDVSELKKDIYIIKVIDENDKVETKRLVIE</sequence>
<organism evidence="3 4">
    <name type="scientific">Jejuia spongiicola</name>
    <dbReference type="NCBI Taxonomy" id="2942207"/>
    <lineage>
        <taxon>Bacteria</taxon>
        <taxon>Pseudomonadati</taxon>
        <taxon>Bacteroidota</taxon>
        <taxon>Flavobacteriia</taxon>
        <taxon>Flavobacteriales</taxon>
        <taxon>Flavobacteriaceae</taxon>
        <taxon>Jejuia</taxon>
    </lineage>
</organism>
<protein>
    <submittedName>
        <fullName evidence="3">T9SS type A sorting domain-containing protein</fullName>
    </submittedName>
</protein>
<dbReference type="RefSeq" id="WP_249971761.1">
    <property type="nucleotide sequence ID" value="NZ_JAMFLZ010000001.1"/>
</dbReference>
<evidence type="ECO:0000313" key="3">
    <source>
        <dbReference type="EMBL" id="MCL6293636.1"/>
    </source>
</evidence>
<dbReference type="Proteomes" id="UP001165381">
    <property type="component" value="Unassembled WGS sequence"/>
</dbReference>
<accession>A0ABT0Q9J9</accession>
<evidence type="ECO:0000313" key="4">
    <source>
        <dbReference type="Proteomes" id="UP001165381"/>
    </source>
</evidence>